<dbReference type="STRING" id="1611254.A0A2G5U2M9"/>
<dbReference type="GO" id="GO:0045087">
    <property type="term" value="P:innate immune response"/>
    <property type="evidence" value="ECO:0007669"/>
    <property type="project" value="TreeGrafter"/>
</dbReference>
<accession>A0A2G5U2M9</accession>
<keyword evidence="4" id="KW-1185">Reference proteome</keyword>
<sequence length="371" mass="41114">MKSVLLVSFIAAFVSSSIALDCTQIPASAVVPGHFVNIPAGAETPVQIPPNYDCTYQVSVPPMVYARVSLDNGMKGNNDMIIVRDGQLTTTVVSSRSNSVMQFSVFPNTTTTFRVWTRSVDMHSTFRLTVFYQKMLNTSVTYLGNPDMKYFILNDLQVNSYKTPQTMVSKERISLSVAHSGWDADKFDNFFVIDGDIEHPNEVYRMSRFVYQNYISTGNNLTVVGLDNSVSESSVVFTPLSQTLQYDSVTAIGTYFQANQLDINAKIGAKKKQAVNVIAMNDYTRILSVDKTSDPDCSLKAVQSPPTATSEVFLDFSTVTDFPRNITHQSFTIVAENCAATIRMAEPSEDLQMILFLEDHSAALSDFSSRN</sequence>
<feature type="chain" id="PRO_5013647000" description="CUB-like domain-containing protein" evidence="1">
    <location>
        <begin position="20"/>
        <end position="371"/>
    </location>
</feature>
<dbReference type="GO" id="GO:0045121">
    <property type="term" value="C:membrane raft"/>
    <property type="evidence" value="ECO:0007669"/>
    <property type="project" value="TreeGrafter"/>
</dbReference>
<name>A0A2G5U2M9_9PELO</name>
<gene>
    <name evidence="3" type="primary">Cnig_chr_IV.g13632</name>
    <name evidence="3" type="ORF">B9Z55_013632</name>
</gene>
<dbReference type="PANTHER" id="PTHR21447">
    <property type="entry name" value="RING-TYPE DOMAIN-CONTAINING PROTEIN-RELATED"/>
    <property type="match status" value="1"/>
</dbReference>
<reference evidence="4" key="1">
    <citation type="submission" date="2017-10" db="EMBL/GenBank/DDBJ databases">
        <title>Rapid genome shrinkage in a self-fertile nematode reveals novel sperm competition proteins.</title>
        <authorList>
            <person name="Yin D."/>
            <person name="Schwarz E.M."/>
            <person name="Thomas C.G."/>
            <person name="Felde R.L."/>
            <person name="Korf I.F."/>
            <person name="Cutter A.D."/>
            <person name="Schartner C.M."/>
            <person name="Ralston E.J."/>
            <person name="Meyer B.J."/>
            <person name="Haag E.S."/>
        </authorList>
    </citation>
    <scope>NUCLEOTIDE SEQUENCE [LARGE SCALE GENOMIC DNA]</scope>
    <source>
        <strain evidence="4">JU1422</strain>
    </source>
</reference>
<dbReference type="Pfam" id="PF02408">
    <property type="entry name" value="CUB_2"/>
    <property type="match status" value="1"/>
</dbReference>
<proteinExistence type="predicted"/>
<feature type="domain" description="CUB-like" evidence="2">
    <location>
        <begin position="19"/>
        <end position="135"/>
    </location>
</feature>
<comment type="caution">
    <text evidence="3">The sequence shown here is derived from an EMBL/GenBank/DDBJ whole genome shotgun (WGS) entry which is preliminary data.</text>
</comment>
<evidence type="ECO:0000259" key="2">
    <source>
        <dbReference type="Pfam" id="PF02408"/>
    </source>
</evidence>
<dbReference type="OrthoDB" id="5817028at2759"/>
<organism evidence="3 4">
    <name type="scientific">Caenorhabditis nigoni</name>
    <dbReference type="NCBI Taxonomy" id="1611254"/>
    <lineage>
        <taxon>Eukaryota</taxon>
        <taxon>Metazoa</taxon>
        <taxon>Ecdysozoa</taxon>
        <taxon>Nematoda</taxon>
        <taxon>Chromadorea</taxon>
        <taxon>Rhabditida</taxon>
        <taxon>Rhabditina</taxon>
        <taxon>Rhabditomorpha</taxon>
        <taxon>Rhabditoidea</taxon>
        <taxon>Rhabditidae</taxon>
        <taxon>Peloderinae</taxon>
        <taxon>Caenorhabditis</taxon>
    </lineage>
</organism>
<dbReference type="InterPro" id="IPR003366">
    <property type="entry name" value="CUB-like_dom"/>
</dbReference>
<dbReference type="Proteomes" id="UP000230233">
    <property type="component" value="Chromosome IV"/>
</dbReference>
<evidence type="ECO:0000313" key="3">
    <source>
        <dbReference type="EMBL" id="PIC33769.1"/>
    </source>
</evidence>
<dbReference type="AlphaFoldDB" id="A0A2G5U2M9"/>
<protein>
    <recommendedName>
        <fullName evidence="2">CUB-like domain-containing protein</fullName>
    </recommendedName>
</protein>
<evidence type="ECO:0000256" key="1">
    <source>
        <dbReference type="SAM" id="SignalP"/>
    </source>
</evidence>
<evidence type="ECO:0000313" key="4">
    <source>
        <dbReference type="Proteomes" id="UP000230233"/>
    </source>
</evidence>
<keyword evidence="1" id="KW-0732">Signal</keyword>
<dbReference type="EMBL" id="PDUG01000004">
    <property type="protein sequence ID" value="PIC33769.1"/>
    <property type="molecule type" value="Genomic_DNA"/>
</dbReference>
<dbReference type="PANTHER" id="PTHR21447:SF9">
    <property type="entry name" value="CUB-LIKE DOMAIN-CONTAINING PROTEIN"/>
    <property type="match status" value="1"/>
</dbReference>
<feature type="signal peptide" evidence="1">
    <location>
        <begin position="1"/>
        <end position="19"/>
    </location>
</feature>